<dbReference type="GO" id="GO:0005737">
    <property type="term" value="C:cytoplasm"/>
    <property type="evidence" value="ECO:0007669"/>
    <property type="project" value="UniProtKB-SubCell"/>
</dbReference>
<dbReference type="Gene3D" id="3.90.226.10">
    <property type="entry name" value="2-enoyl-CoA Hydratase, Chain A, domain 1"/>
    <property type="match status" value="1"/>
</dbReference>
<dbReference type="PANTHER" id="PTHR43253:SF1">
    <property type="entry name" value="TRICORN PROTEASE HOMOLOG 2-RELATED"/>
    <property type="match status" value="1"/>
</dbReference>
<keyword evidence="6" id="KW-0720">Serine protease</keyword>
<dbReference type="InterPro" id="IPR028204">
    <property type="entry name" value="Tricorn_C1"/>
</dbReference>
<gene>
    <name evidence="9" type="ORF">OMED0929_LOCUS5318</name>
</gene>
<dbReference type="SUPFAM" id="SSF52096">
    <property type="entry name" value="ClpP/crotonase"/>
    <property type="match status" value="1"/>
</dbReference>
<evidence type="ECO:0000313" key="9">
    <source>
        <dbReference type="EMBL" id="CAD8585192.1"/>
    </source>
</evidence>
<dbReference type="CDD" id="cd10828">
    <property type="entry name" value="cpPDZ_Tricorn-protease"/>
    <property type="match status" value="1"/>
</dbReference>
<evidence type="ECO:0000256" key="6">
    <source>
        <dbReference type="ARBA" id="ARBA00022825"/>
    </source>
</evidence>
<dbReference type="Gene3D" id="3.30.750.44">
    <property type="match status" value="1"/>
</dbReference>
<evidence type="ECO:0000259" key="8">
    <source>
        <dbReference type="SMART" id="SM00245"/>
    </source>
</evidence>
<dbReference type="Pfam" id="PF03572">
    <property type="entry name" value="Peptidase_S41"/>
    <property type="match status" value="1"/>
</dbReference>
<feature type="region of interest" description="Disordered" evidence="7">
    <location>
        <begin position="292"/>
        <end position="380"/>
    </location>
</feature>
<dbReference type="Pfam" id="PF26550">
    <property type="entry name" value="Tricorn_2nd"/>
    <property type="match status" value="1"/>
</dbReference>
<evidence type="ECO:0000256" key="4">
    <source>
        <dbReference type="ARBA" id="ARBA00022670"/>
    </source>
</evidence>
<feature type="compositionally biased region" description="Basic residues" evidence="7">
    <location>
        <begin position="999"/>
        <end position="1009"/>
    </location>
</feature>
<dbReference type="GO" id="GO:0006508">
    <property type="term" value="P:proteolysis"/>
    <property type="evidence" value="ECO:0007669"/>
    <property type="project" value="UniProtKB-KW"/>
</dbReference>
<dbReference type="SUPFAM" id="SSF50156">
    <property type="entry name" value="PDZ domain-like"/>
    <property type="match status" value="1"/>
</dbReference>
<keyword evidence="3" id="KW-0963">Cytoplasm</keyword>
<feature type="compositionally biased region" description="Acidic residues" evidence="7">
    <location>
        <begin position="335"/>
        <end position="368"/>
    </location>
</feature>
<dbReference type="PANTHER" id="PTHR43253">
    <property type="entry name" value="TRICORN PROTEASE HOMOLOG 2-RELATED"/>
    <property type="match status" value="1"/>
</dbReference>
<dbReference type="InterPro" id="IPR012393">
    <property type="entry name" value="Tricorn_protease"/>
</dbReference>
<name>A0A7S0KLA6_9CHLO</name>
<evidence type="ECO:0000256" key="5">
    <source>
        <dbReference type="ARBA" id="ARBA00022801"/>
    </source>
</evidence>
<dbReference type="Pfam" id="PF14684">
    <property type="entry name" value="Tricorn_C1"/>
    <property type="match status" value="1"/>
</dbReference>
<dbReference type="Pfam" id="PF14685">
    <property type="entry name" value="PDZ_Tricorn"/>
    <property type="match status" value="1"/>
</dbReference>
<comment type="subcellular location">
    <subcellularLocation>
        <location evidence="1">Cytoplasm</location>
    </subcellularLocation>
</comment>
<keyword evidence="5" id="KW-0378">Hydrolase</keyword>
<accession>A0A7S0KLA6</accession>
<sequence>MKGGKIYHLCDAAENTNGEALDITWRGPRVQLSKRFVHADDWIENWDLHPEGVTIMLLVRGQAFTMGIWDGPVLSYPPAKELKTPKGQVAAPLASVLSKAQPRTRLGAYLYDGERLVFVTDASGEEDIEVHYEEAGRTSKRLGLHHGVLGRVEELLPSPEAPLVAIVNHRNALLIVNIDNGDMRTADTSCEGITDLTWSPCGNFLAYTYFMNYEKSCIRVLDVRKGTVFDATKPVLGDHSPAWDADGKYLYFLGSRELEPVYDAAKFGLAFPHVERPHLIILQKDVRNPMLKELKPPYDSESGSGSDYDSDSDPRYNNAKADSKKASSSKKDKPDDDSDWSTVDEDADDGENDEDASTDDDDDDDESYSGEAPPPIKIDTDGLTERVVALPMPISRYGCLCGLEDGRFMVVEYPPSRGAPGGVGTDYSSDDEDGGYGTLISYSVKDLRRSILIHGGVGEVTLSIDRKCMIVEKETDGYLELRVYKAGVRPEEDGSDSEELDQHSCDRRTGLINLDGRVRVLVDPAKEWAQMLGEVYRRLRDDFWCEDMNGVDWEGTLKRYEGILPTISTRRELSDMLTEMSAELGCSHVSVTSGDPGRSARRHSAGYLGADFVWDASVSGYRIVNIVKGDSWDDARGGVLSKPGVNISEGDILLNIDRIPLTEHVSPAALLVEKGGSEVLLTVKIDSEDASVDKALKKLSLKDKKKKSKESKDDSRPKKGDIVPVRVRAMYSELDARYRDMIECRTRTVHAMSDGVVGYLHVPDMESTGYSEFWRHYACEVRKGSLVLDLRGNTGGHISELLLSKLSQRALAWDIPRRGELQVYPSNTPGPLVMLVNERTGSDAELMAESFRKLGLGIVVGTRTWGGLLSIHGSADLIDGSEVSIPSQNVLLVDEIKDPSLRTNKVENVGVYPDVCVNIKPSDYAAGADPQLERAVKEALTLLNKSELARAPSSLRKTHRDDTLAAEIERAETKDKPWSFATWAPLPPTLEEEQAAAAKKAKRSARRKANTSEGAERDV</sequence>
<evidence type="ECO:0000256" key="7">
    <source>
        <dbReference type="SAM" id="MobiDB-lite"/>
    </source>
</evidence>
<feature type="compositionally biased region" description="Basic and acidic residues" evidence="7">
    <location>
        <begin position="321"/>
        <end position="334"/>
    </location>
</feature>
<feature type="region of interest" description="Disordered" evidence="7">
    <location>
        <begin position="979"/>
        <end position="1019"/>
    </location>
</feature>
<dbReference type="Gene3D" id="2.130.10.10">
    <property type="entry name" value="YVTN repeat-like/Quinoprotein amine dehydrogenase"/>
    <property type="match status" value="1"/>
</dbReference>
<dbReference type="PIRSF" id="PIRSF036421">
    <property type="entry name" value="Tricorn_protease"/>
    <property type="match status" value="1"/>
</dbReference>
<dbReference type="CDD" id="cd07562">
    <property type="entry name" value="Peptidase_S41_TRI"/>
    <property type="match status" value="1"/>
</dbReference>
<dbReference type="InterPro" id="IPR036034">
    <property type="entry name" value="PDZ_sf"/>
</dbReference>
<dbReference type="GO" id="GO:0008236">
    <property type="term" value="F:serine-type peptidase activity"/>
    <property type="evidence" value="ECO:0007669"/>
    <property type="project" value="UniProtKB-KW"/>
</dbReference>
<protein>
    <recommendedName>
        <fullName evidence="8">Tail specific protease domain-containing protein</fullName>
    </recommendedName>
</protein>
<dbReference type="InterPro" id="IPR015943">
    <property type="entry name" value="WD40/YVTN_repeat-like_dom_sf"/>
</dbReference>
<dbReference type="InterPro" id="IPR005151">
    <property type="entry name" value="Tail-specific_protease"/>
</dbReference>
<evidence type="ECO:0000256" key="1">
    <source>
        <dbReference type="ARBA" id="ARBA00004496"/>
    </source>
</evidence>
<comment type="similarity">
    <text evidence="2">Belongs to the peptidase S41B family.</text>
</comment>
<evidence type="ECO:0000256" key="3">
    <source>
        <dbReference type="ARBA" id="ARBA00022490"/>
    </source>
</evidence>
<dbReference type="SMART" id="SM00245">
    <property type="entry name" value="TSPc"/>
    <property type="match status" value="1"/>
</dbReference>
<organism evidence="9">
    <name type="scientific">Ostreococcus mediterraneus</name>
    <dbReference type="NCBI Taxonomy" id="1486918"/>
    <lineage>
        <taxon>Eukaryota</taxon>
        <taxon>Viridiplantae</taxon>
        <taxon>Chlorophyta</taxon>
        <taxon>Mamiellophyceae</taxon>
        <taxon>Mamiellales</taxon>
        <taxon>Bathycoccaceae</taxon>
        <taxon>Ostreococcus</taxon>
    </lineage>
</organism>
<evidence type="ECO:0000256" key="2">
    <source>
        <dbReference type="ARBA" id="ARBA00008524"/>
    </source>
</evidence>
<dbReference type="InterPro" id="IPR029414">
    <property type="entry name" value="Tricorn_PDZ"/>
</dbReference>
<proteinExistence type="inferred from homology"/>
<dbReference type="SUPFAM" id="SSF69304">
    <property type="entry name" value="Tricorn protease N-terminal domain"/>
    <property type="match status" value="1"/>
</dbReference>
<dbReference type="Gene3D" id="2.30.42.10">
    <property type="match status" value="1"/>
</dbReference>
<reference evidence="9" key="1">
    <citation type="submission" date="2021-01" db="EMBL/GenBank/DDBJ databases">
        <authorList>
            <person name="Corre E."/>
            <person name="Pelletier E."/>
            <person name="Niang G."/>
            <person name="Scheremetjew M."/>
            <person name="Finn R."/>
            <person name="Kale V."/>
            <person name="Holt S."/>
            <person name="Cochrane G."/>
            <person name="Meng A."/>
            <person name="Brown T."/>
            <person name="Cohen L."/>
        </authorList>
    </citation>
    <scope>NUCLEOTIDE SEQUENCE</scope>
    <source>
        <strain evidence="9">Clade-D-RCC2572</strain>
    </source>
</reference>
<keyword evidence="4" id="KW-0645">Protease</keyword>
<feature type="domain" description="Tail specific protease" evidence="8">
    <location>
        <begin position="723"/>
        <end position="918"/>
    </location>
</feature>
<dbReference type="InterPro" id="IPR029045">
    <property type="entry name" value="ClpP/crotonase-like_dom_sf"/>
</dbReference>
<dbReference type="EMBL" id="HBEW01006287">
    <property type="protein sequence ID" value="CAD8585192.1"/>
    <property type="molecule type" value="Transcribed_RNA"/>
</dbReference>
<dbReference type="AlphaFoldDB" id="A0A7S0KLA6"/>